<keyword evidence="10" id="KW-1185">Reference proteome</keyword>
<evidence type="ECO:0000256" key="1">
    <source>
        <dbReference type="ARBA" id="ARBA00004651"/>
    </source>
</evidence>
<keyword evidence="4 7" id="KW-0812">Transmembrane</keyword>
<accession>A0A330LT42</accession>
<sequence length="543" mass="60272">MNHKLAFSWHSSSWFIAIMLALPIAALFYQAMGPSADVFQHLIDTVLLDYVQNTLILVFLVCLISCIIALPAAWLIAMCDFPGRKSLQWALMLPMAMPAYIVAYIYTDMFDYAGPVQIALRAVFGWESTRDYWFFDIRTIPGAATVLALVLYPYLYLLARTSFLEQSTSLIQASRMLGSSALSSCLRVSLPLARPAIAVGLSLIAMETVADFATVNYFAVNTLTTAVYDTWIGHGSLTAAAQLSVMTLSVILLFVGLERFARRKQQVFQKSMLHEQEVRYQLVGAAKYVAMAWCWLLVFAGFLLPFAVLVNYAWHYFAESWTEAFFQYSANSLILALVVASLAVLCAILLGLYRRLVGTKYAVIPARISTMGYALPGTVLAIGIIIPLTSADFLLNDLTELLWDWTPGLVFTGTTFALIFAYLIRFSAIAVGSIESSIDKISPSLDMVARTLGHSPNSMVRKVHIPLIRKGVLAAFLLVFIESMKELPTALLLRPFNYETLATYVYQFASDEMLEQAALAAIVIVLVGLIPLIFLNRSLEQQH</sequence>
<evidence type="ECO:0000256" key="4">
    <source>
        <dbReference type="ARBA" id="ARBA00022692"/>
    </source>
</evidence>
<protein>
    <submittedName>
        <fullName evidence="9">Putative Fe3+ ABC transporter, permease component</fullName>
    </submittedName>
</protein>
<dbReference type="InterPro" id="IPR035906">
    <property type="entry name" value="MetI-like_sf"/>
</dbReference>
<feature type="transmembrane region" description="Helical" evidence="7">
    <location>
        <begin position="55"/>
        <end position="77"/>
    </location>
</feature>
<dbReference type="Gene3D" id="1.10.3720.10">
    <property type="entry name" value="MetI-like"/>
    <property type="match status" value="2"/>
</dbReference>
<keyword evidence="6 7" id="KW-0472">Membrane</keyword>
<dbReference type="PANTHER" id="PTHR30183:SF2">
    <property type="entry name" value="IRON UTILIZATION PROTEIN"/>
    <property type="match status" value="1"/>
</dbReference>
<dbReference type="Proteomes" id="UP000250163">
    <property type="component" value="Chromosome MORIYA"/>
</dbReference>
<feature type="transmembrane region" description="Helical" evidence="7">
    <location>
        <begin position="373"/>
        <end position="393"/>
    </location>
</feature>
<dbReference type="SUPFAM" id="SSF161098">
    <property type="entry name" value="MetI-like"/>
    <property type="match status" value="2"/>
</dbReference>
<dbReference type="PROSITE" id="PS50928">
    <property type="entry name" value="ABC_TM1"/>
    <property type="match status" value="2"/>
</dbReference>
<keyword evidence="5 7" id="KW-1133">Transmembrane helix</keyword>
<dbReference type="Pfam" id="PF00528">
    <property type="entry name" value="BPD_transp_1"/>
    <property type="match status" value="2"/>
</dbReference>
<feature type="transmembrane region" description="Helical" evidence="7">
    <location>
        <begin position="12"/>
        <end position="32"/>
    </location>
</feature>
<dbReference type="GO" id="GO:0055085">
    <property type="term" value="P:transmembrane transport"/>
    <property type="evidence" value="ECO:0007669"/>
    <property type="project" value="InterPro"/>
</dbReference>
<dbReference type="PANTHER" id="PTHR30183">
    <property type="entry name" value="MOLYBDENUM TRANSPORT SYSTEM PERMEASE PROTEIN MODB"/>
    <property type="match status" value="1"/>
</dbReference>
<feature type="transmembrane region" description="Helical" evidence="7">
    <location>
        <begin position="288"/>
        <end position="314"/>
    </location>
</feature>
<feature type="transmembrane region" description="Helical" evidence="7">
    <location>
        <begin position="334"/>
        <end position="353"/>
    </location>
</feature>
<proteinExistence type="inferred from homology"/>
<evidence type="ECO:0000256" key="6">
    <source>
        <dbReference type="ARBA" id="ARBA00023136"/>
    </source>
</evidence>
<evidence type="ECO:0000256" key="2">
    <source>
        <dbReference type="ARBA" id="ARBA00022448"/>
    </source>
</evidence>
<evidence type="ECO:0000259" key="8">
    <source>
        <dbReference type="PROSITE" id="PS50928"/>
    </source>
</evidence>
<feature type="domain" description="ABC transmembrane type-1" evidence="8">
    <location>
        <begin position="51"/>
        <end position="256"/>
    </location>
</feature>
<name>A0A330LT42_9GAMM</name>
<dbReference type="InterPro" id="IPR000515">
    <property type="entry name" value="MetI-like"/>
</dbReference>
<feature type="transmembrane region" description="Helical" evidence="7">
    <location>
        <begin position="467"/>
        <end position="484"/>
    </location>
</feature>
<evidence type="ECO:0000256" key="3">
    <source>
        <dbReference type="ARBA" id="ARBA00022475"/>
    </source>
</evidence>
<comment type="subcellular location">
    <subcellularLocation>
        <location evidence="1 7">Cell membrane</location>
        <topology evidence="1 7">Multi-pass membrane protein</topology>
    </subcellularLocation>
</comment>
<evidence type="ECO:0000256" key="7">
    <source>
        <dbReference type="RuleBase" id="RU363032"/>
    </source>
</evidence>
<feature type="transmembrane region" description="Helical" evidence="7">
    <location>
        <begin position="239"/>
        <end position="257"/>
    </location>
</feature>
<keyword evidence="2 7" id="KW-0813">Transport</keyword>
<dbReference type="GO" id="GO:0005886">
    <property type="term" value="C:plasma membrane"/>
    <property type="evidence" value="ECO:0007669"/>
    <property type="project" value="UniProtKB-SubCell"/>
</dbReference>
<reference evidence="10" key="1">
    <citation type="submission" date="2018-05" db="EMBL/GenBank/DDBJ databases">
        <authorList>
            <person name="Cea G.-C."/>
            <person name="William W."/>
        </authorList>
    </citation>
    <scope>NUCLEOTIDE SEQUENCE [LARGE SCALE GENOMIC DNA]</scope>
    <source>
        <strain evidence="10">DB21MT 5</strain>
    </source>
</reference>
<feature type="transmembrane region" description="Helical" evidence="7">
    <location>
        <begin position="196"/>
        <end position="219"/>
    </location>
</feature>
<dbReference type="AlphaFoldDB" id="A0A330LT42"/>
<dbReference type="RefSeq" id="WP_112716828.1">
    <property type="nucleotide sequence ID" value="NZ_LS483250.1"/>
</dbReference>
<dbReference type="OrthoDB" id="9790211at2"/>
<feature type="transmembrane region" description="Helical" evidence="7">
    <location>
        <begin position="89"/>
        <end position="107"/>
    </location>
</feature>
<comment type="similarity">
    <text evidence="7">Belongs to the binding-protein-dependent transport system permease family.</text>
</comment>
<evidence type="ECO:0000313" key="9">
    <source>
        <dbReference type="EMBL" id="SQD79869.1"/>
    </source>
</evidence>
<dbReference type="CDD" id="cd06261">
    <property type="entry name" value="TM_PBP2"/>
    <property type="match status" value="2"/>
</dbReference>
<feature type="transmembrane region" description="Helical" evidence="7">
    <location>
        <begin position="405"/>
        <end position="424"/>
    </location>
</feature>
<feature type="transmembrane region" description="Helical" evidence="7">
    <location>
        <begin position="517"/>
        <end position="535"/>
    </location>
</feature>
<evidence type="ECO:0000313" key="10">
    <source>
        <dbReference type="Proteomes" id="UP000250163"/>
    </source>
</evidence>
<evidence type="ECO:0000256" key="5">
    <source>
        <dbReference type="ARBA" id="ARBA00022989"/>
    </source>
</evidence>
<dbReference type="KEGG" id="mya:MORIYA_3414"/>
<dbReference type="EMBL" id="LS483250">
    <property type="protein sequence ID" value="SQD79869.1"/>
    <property type="molecule type" value="Genomic_DNA"/>
</dbReference>
<keyword evidence="3" id="KW-1003">Cell membrane</keyword>
<feature type="domain" description="ABC transmembrane type-1" evidence="8">
    <location>
        <begin position="329"/>
        <end position="535"/>
    </location>
</feature>
<dbReference type="FunFam" id="1.10.3720.10:FF:000088">
    <property type="entry name" value="Iron(III) ABC transporter, permease protein"/>
    <property type="match status" value="1"/>
</dbReference>
<gene>
    <name evidence="9" type="ORF">MORIYA_3414</name>
</gene>
<organism evidence="9 10">
    <name type="scientific">Moritella yayanosii</name>
    <dbReference type="NCBI Taxonomy" id="69539"/>
    <lineage>
        <taxon>Bacteria</taxon>
        <taxon>Pseudomonadati</taxon>
        <taxon>Pseudomonadota</taxon>
        <taxon>Gammaproteobacteria</taxon>
        <taxon>Alteromonadales</taxon>
        <taxon>Moritellaceae</taxon>
        <taxon>Moritella</taxon>
    </lineage>
</organism>
<feature type="transmembrane region" description="Helical" evidence="7">
    <location>
        <begin position="140"/>
        <end position="159"/>
    </location>
</feature>